<dbReference type="AlphaFoldDB" id="A0A2M7BDT8"/>
<comment type="caution">
    <text evidence="2">The sequence shown here is derived from an EMBL/GenBank/DDBJ whole genome shotgun (WGS) entry which is preliminary data.</text>
</comment>
<accession>A0A2M7BDT8</accession>
<evidence type="ECO:0000259" key="1">
    <source>
        <dbReference type="Pfam" id="PF00535"/>
    </source>
</evidence>
<proteinExistence type="predicted"/>
<dbReference type="SUPFAM" id="SSF53448">
    <property type="entry name" value="Nucleotide-diphospho-sugar transferases"/>
    <property type="match status" value="1"/>
</dbReference>
<dbReference type="Pfam" id="PF00535">
    <property type="entry name" value="Glycos_transf_2"/>
    <property type="match status" value="1"/>
</dbReference>
<dbReference type="InterPro" id="IPR029044">
    <property type="entry name" value="Nucleotide-diphossugar_trans"/>
</dbReference>
<dbReference type="EMBL" id="PEVC01000025">
    <property type="protein sequence ID" value="PIV01259.1"/>
    <property type="molecule type" value="Genomic_DNA"/>
</dbReference>
<dbReference type="InterPro" id="IPR001173">
    <property type="entry name" value="Glyco_trans_2-like"/>
</dbReference>
<sequence>MAERKIKLSIVILSWNTKELLRQCLNSILKVDDREWKLEIIVVDNASEDGSSEMVKKEFSEVKLIQNKENVGFAKGNNQGIKEAQGKYIMLLNSDTIVKPGAISKLIDYLDNHPEVDSVAPRLLNTDGTFQESCGHFPNLDVVLIMLFKEHFGGSGSVRYAPLKSGFADWMMGAAFIARREVFDKIGGLDERIFMYMEEVDWFYRAHEAGFRSYCLTEAEIIHLGRGSSTTGKKDPILGIYRGLLIYYRNHKTKTELFILKVILKLKAVSALVLGYLKNDAYLKETYGQAVKIN</sequence>
<dbReference type="PANTHER" id="PTHR43179">
    <property type="entry name" value="RHAMNOSYLTRANSFERASE WBBL"/>
    <property type="match status" value="1"/>
</dbReference>
<name>A0A2M7BDT8_9BACT</name>
<dbReference type="GO" id="GO:0016740">
    <property type="term" value="F:transferase activity"/>
    <property type="evidence" value="ECO:0007669"/>
    <property type="project" value="UniProtKB-KW"/>
</dbReference>
<dbReference type="PANTHER" id="PTHR43179:SF7">
    <property type="entry name" value="RHAMNOSYLTRANSFERASE WBBL"/>
    <property type="match status" value="1"/>
</dbReference>
<dbReference type="CDD" id="cd04186">
    <property type="entry name" value="GT_2_like_c"/>
    <property type="match status" value="1"/>
</dbReference>
<feature type="domain" description="Glycosyltransferase 2-like" evidence="1">
    <location>
        <begin position="9"/>
        <end position="133"/>
    </location>
</feature>
<evidence type="ECO:0000313" key="3">
    <source>
        <dbReference type="Proteomes" id="UP000229631"/>
    </source>
</evidence>
<evidence type="ECO:0000313" key="2">
    <source>
        <dbReference type="EMBL" id="PIV01259.1"/>
    </source>
</evidence>
<gene>
    <name evidence="2" type="ORF">COS54_01195</name>
</gene>
<dbReference type="Proteomes" id="UP000229631">
    <property type="component" value="Unassembled WGS sequence"/>
</dbReference>
<protein>
    <submittedName>
        <fullName evidence="2">Glycosyl transferase family 2</fullName>
    </submittedName>
</protein>
<keyword evidence="2" id="KW-0808">Transferase</keyword>
<organism evidence="2 3">
    <name type="scientific">Candidatus Shapirobacteria bacterium CG03_land_8_20_14_0_80_39_12</name>
    <dbReference type="NCBI Taxonomy" id="1974879"/>
    <lineage>
        <taxon>Bacteria</taxon>
        <taxon>Candidatus Shapironibacteriota</taxon>
    </lineage>
</organism>
<dbReference type="Gene3D" id="3.90.550.10">
    <property type="entry name" value="Spore Coat Polysaccharide Biosynthesis Protein SpsA, Chain A"/>
    <property type="match status" value="1"/>
</dbReference>
<reference evidence="3" key="1">
    <citation type="submission" date="2017-09" db="EMBL/GenBank/DDBJ databases">
        <title>Depth-based differentiation of microbial function through sediment-hosted aquifers and enrichment of novel symbionts in the deep terrestrial subsurface.</title>
        <authorList>
            <person name="Probst A.J."/>
            <person name="Ladd B."/>
            <person name="Jarett J.K."/>
            <person name="Geller-Mcgrath D.E."/>
            <person name="Sieber C.M.K."/>
            <person name="Emerson J.B."/>
            <person name="Anantharaman K."/>
            <person name="Thomas B.C."/>
            <person name="Malmstrom R."/>
            <person name="Stieglmeier M."/>
            <person name="Klingl A."/>
            <person name="Woyke T."/>
            <person name="Ryan C.M."/>
            <person name="Banfield J.F."/>
        </authorList>
    </citation>
    <scope>NUCLEOTIDE SEQUENCE [LARGE SCALE GENOMIC DNA]</scope>
</reference>